<comment type="subunit">
    <text evidence="7">Homodimer.</text>
</comment>
<keyword evidence="3 7" id="KW-0547">Nucleotide-binding</keyword>
<dbReference type="Pfam" id="PF01725">
    <property type="entry name" value="Ham1p_like"/>
    <property type="match status" value="1"/>
</dbReference>
<dbReference type="EC" id="3.6.1.66" evidence="7"/>
<reference evidence="9" key="1">
    <citation type="submission" date="2022-12" db="EMBL/GenBank/DDBJ databases">
        <authorList>
            <person name="Bing R.G."/>
            <person name="Willard D.J."/>
            <person name="Manesh M.J.H."/>
            <person name="Laemthong T."/>
            <person name="Crosby J.R."/>
            <person name="Kelly R.M."/>
        </authorList>
    </citation>
    <scope>NUCLEOTIDE SEQUENCE</scope>
    <source>
        <strain evidence="9">DSM 8990</strain>
    </source>
</reference>
<dbReference type="PANTHER" id="PTHR11067">
    <property type="entry name" value="INOSINE TRIPHOSPHATE PYROPHOSPHATASE/HAM1 PROTEIN"/>
    <property type="match status" value="1"/>
</dbReference>
<dbReference type="HAMAP" id="MF_01405">
    <property type="entry name" value="Non_canon_purine_NTPase"/>
    <property type="match status" value="1"/>
</dbReference>
<evidence type="ECO:0000256" key="7">
    <source>
        <dbReference type="HAMAP-Rule" id="MF_01405"/>
    </source>
</evidence>
<comment type="caution">
    <text evidence="7">Lacks conserved residue(s) required for the propagation of feature annotation.</text>
</comment>
<protein>
    <recommendedName>
        <fullName evidence="7">dITP/XTP pyrophosphatase</fullName>
        <ecNumber evidence="7">3.6.1.66</ecNumber>
    </recommendedName>
    <alternativeName>
        <fullName evidence="7">Non-canonical purine NTP pyrophosphatase</fullName>
    </alternativeName>
    <alternativeName>
        <fullName evidence="7">Non-standard purine NTP pyrophosphatase</fullName>
    </alternativeName>
    <alternativeName>
        <fullName evidence="7">Nucleoside-triphosphate diphosphatase</fullName>
    </alternativeName>
    <alternativeName>
        <fullName evidence="7">Nucleoside-triphosphate pyrophosphatase</fullName>
        <shortName evidence="7">NTPase</shortName>
    </alternativeName>
</protein>
<feature type="binding site" evidence="7">
    <location>
        <begin position="181"/>
        <end position="182"/>
    </location>
    <ligand>
        <name>substrate</name>
    </ligand>
</feature>
<dbReference type="Proteomes" id="UP001164909">
    <property type="component" value="Chromosome"/>
</dbReference>
<comment type="catalytic activity">
    <reaction evidence="7">
        <text>XTP + H2O = XMP + diphosphate + H(+)</text>
        <dbReference type="Rhea" id="RHEA:28610"/>
        <dbReference type="ChEBI" id="CHEBI:15377"/>
        <dbReference type="ChEBI" id="CHEBI:15378"/>
        <dbReference type="ChEBI" id="CHEBI:33019"/>
        <dbReference type="ChEBI" id="CHEBI:57464"/>
        <dbReference type="ChEBI" id="CHEBI:61314"/>
        <dbReference type="EC" id="3.6.1.66"/>
    </reaction>
</comment>
<feature type="binding site" evidence="7">
    <location>
        <begin position="153"/>
        <end position="156"/>
    </location>
    <ligand>
        <name>substrate</name>
    </ligand>
</feature>
<dbReference type="SUPFAM" id="SSF52972">
    <property type="entry name" value="ITPase-like"/>
    <property type="match status" value="1"/>
</dbReference>
<comment type="similarity">
    <text evidence="1 7 8">Belongs to the HAM1 NTPase family.</text>
</comment>
<evidence type="ECO:0000256" key="2">
    <source>
        <dbReference type="ARBA" id="ARBA00022723"/>
    </source>
</evidence>
<keyword evidence="4 7" id="KW-0378">Hydrolase</keyword>
<keyword evidence="10" id="KW-1185">Reference proteome</keyword>
<sequence>MKKLLVATRNKGKAQEIKNLIGDFFDDVLTLLDFAENIHIIEDGKTFEENALKKAKSIYGLYRLPTLADDSGLEVDALGGRPGVYSARYAGDNATDEERIKKLLEELKDVPYEKRDAQFVCVLVFIDENGRVYQTKGVCRGKIGFEPRGENGFGYDPIFIPEGYSVTFAELETDEKNRISHRARAFEKLKMILGEIYNEDTGTERHPWNYL</sequence>
<feature type="active site" description="Proton acceptor" evidence="7">
    <location>
        <position position="70"/>
    </location>
</feature>
<accession>A0ABY7BT49</accession>
<dbReference type="Gene3D" id="3.90.950.10">
    <property type="match status" value="1"/>
</dbReference>
<evidence type="ECO:0000313" key="10">
    <source>
        <dbReference type="Proteomes" id="UP001164909"/>
    </source>
</evidence>
<proteinExistence type="inferred from homology"/>
<dbReference type="NCBIfam" id="TIGR00042">
    <property type="entry name" value="RdgB/HAM1 family non-canonical purine NTP pyrophosphatase"/>
    <property type="match status" value="1"/>
</dbReference>
<name>A0ABY7BT49_9FIRM</name>
<comment type="catalytic activity">
    <reaction evidence="7">
        <text>ITP + H2O = IMP + diphosphate + H(+)</text>
        <dbReference type="Rhea" id="RHEA:29399"/>
        <dbReference type="ChEBI" id="CHEBI:15377"/>
        <dbReference type="ChEBI" id="CHEBI:15378"/>
        <dbReference type="ChEBI" id="CHEBI:33019"/>
        <dbReference type="ChEBI" id="CHEBI:58053"/>
        <dbReference type="ChEBI" id="CHEBI:61402"/>
        <dbReference type="EC" id="3.6.1.66"/>
    </reaction>
</comment>
<dbReference type="GO" id="GO:0036220">
    <property type="term" value="F:ITP diphosphatase activity"/>
    <property type="evidence" value="ECO:0007669"/>
    <property type="project" value="UniProtKB-EC"/>
</dbReference>
<keyword evidence="2 7" id="KW-0479">Metal-binding</keyword>
<feature type="binding site" evidence="7">
    <location>
        <begin position="8"/>
        <end position="13"/>
    </location>
    <ligand>
        <name>substrate</name>
    </ligand>
</feature>
<evidence type="ECO:0000256" key="1">
    <source>
        <dbReference type="ARBA" id="ARBA00008023"/>
    </source>
</evidence>
<keyword evidence="5 7" id="KW-0460">Magnesium</keyword>
<dbReference type="PANTHER" id="PTHR11067:SF9">
    <property type="entry name" value="INOSINE TRIPHOSPHATE PYROPHOSPHATASE"/>
    <property type="match status" value="1"/>
</dbReference>
<evidence type="ECO:0000256" key="3">
    <source>
        <dbReference type="ARBA" id="ARBA00022741"/>
    </source>
</evidence>
<comment type="function">
    <text evidence="7">Pyrophosphatase that catalyzes the hydrolysis of nucleoside triphosphates to their monophosphate derivatives, with a high preference for the non-canonical purine nucleotides XTP (xanthosine triphosphate), dITP (deoxyinosine triphosphate) and ITP. Seems to function as a house-cleaning enzyme that removes non-canonical purine nucleotides from the nucleotide pool, thus preventing their incorporation into DNA/RNA and avoiding chromosomal lesions.</text>
</comment>
<evidence type="ECO:0000256" key="4">
    <source>
        <dbReference type="ARBA" id="ARBA00022801"/>
    </source>
</evidence>
<evidence type="ECO:0000256" key="6">
    <source>
        <dbReference type="ARBA" id="ARBA00023080"/>
    </source>
</evidence>
<evidence type="ECO:0000313" key="9">
    <source>
        <dbReference type="EMBL" id="WAM34486.1"/>
    </source>
</evidence>
<evidence type="ECO:0000256" key="5">
    <source>
        <dbReference type="ARBA" id="ARBA00022842"/>
    </source>
</evidence>
<feature type="binding site" evidence="7">
    <location>
        <position position="71"/>
    </location>
    <ligand>
        <name>substrate</name>
    </ligand>
</feature>
<comment type="catalytic activity">
    <reaction evidence="7">
        <text>dITP + H2O = dIMP + diphosphate + H(+)</text>
        <dbReference type="Rhea" id="RHEA:28342"/>
        <dbReference type="ChEBI" id="CHEBI:15377"/>
        <dbReference type="ChEBI" id="CHEBI:15378"/>
        <dbReference type="ChEBI" id="CHEBI:33019"/>
        <dbReference type="ChEBI" id="CHEBI:61194"/>
        <dbReference type="ChEBI" id="CHEBI:61382"/>
        <dbReference type="EC" id="3.6.1.66"/>
    </reaction>
</comment>
<feature type="binding site" evidence="7">
    <location>
        <position position="70"/>
    </location>
    <ligand>
        <name>Mg(2+)</name>
        <dbReference type="ChEBI" id="CHEBI:18420"/>
    </ligand>
</feature>
<dbReference type="CDD" id="cd00515">
    <property type="entry name" value="HAM1"/>
    <property type="match status" value="1"/>
</dbReference>
<gene>
    <name evidence="9" type="ORF">OTK00_000691</name>
</gene>
<dbReference type="InterPro" id="IPR020922">
    <property type="entry name" value="dITP/XTP_pyrophosphatase"/>
</dbReference>
<dbReference type="NCBIfam" id="NF011397">
    <property type="entry name" value="PRK14822.1"/>
    <property type="match status" value="1"/>
</dbReference>
<dbReference type="InterPro" id="IPR029001">
    <property type="entry name" value="ITPase-like_fam"/>
</dbReference>
<keyword evidence="6 7" id="KW-0546">Nucleotide metabolism</keyword>
<comment type="cofactor">
    <cofactor evidence="7">
        <name>Mg(2+)</name>
        <dbReference type="ChEBI" id="CHEBI:18420"/>
    </cofactor>
    <text evidence="7">Binds 1 Mg(2+) ion per subunit.</text>
</comment>
<evidence type="ECO:0000256" key="8">
    <source>
        <dbReference type="RuleBase" id="RU003781"/>
    </source>
</evidence>
<dbReference type="EMBL" id="CP113865">
    <property type="protein sequence ID" value="WAM34486.1"/>
    <property type="molecule type" value="Genomic_DNA"/>
</dbReference>
<organism evidence="9 10">
    <name type="scientific">Caldicellulosiruptor morganii</name>
    <dbReference type="NCBI Taxonomy" id="1387555"/>
    <lineage>
        <taxon>Bacteria</taxon>
        <taxon>Bacillati</taxon>
        <taxon>Bacillota</taxon>
        <taxon>Bacillota incertae sedis</taxon>
        <taxon>Caldicellulosiruptorales</taxon>
        <taxon>Caldicellulosiruptoraceae</taxon>
        <taxon>Caldicellulosiruptor</taxon>
    </lineage>
</organism>
<dbReference type="RefSeq" id="WP_045169062.1">
    <property type="nucleotide sequence ID" value="NZ_CP113865.1"/>
</dbReference>
<dbReference type="InterPro" id="IPR002637">
    <property type="entry name" value="RdgB/HAM1"/>
</dbReference>
<feature type="binding site" evidence="7">
    <location>
        <position position="176"/>
    </location>
    <ligand>
        <name>substrate</name>
    </ligand>
</feature>